<dbReference type="CDD" id="cd00118">
    <property type="entry name" value="LysM"/>
    <property type="match status" value="1"/>
</dbReference>
<dbReference type="Proteomes" id="UP000825729">
    <property type="component" value="Unassembled WGS sequence"/>
</dbReference>
<reference evidence="2 3" key="1">
    <citation type="submission" date="2021-07" db="EMBL/GenBank/DDBJ databases">
        <title>The Aristolochia fimbriata genome: insights into angiosperm evolution, floral development and chemical biosynthesis.</title>
        <authorList>
            <person name="Jiao Y."/>
        </authorList>
    </citation>
    <scope>NUCLEOTIDE SEQUENCE [LARGE SCALE GENOMIC DNA]</scope>
    <source>
        <strain evidence="2">IBCAS-2021</strain>
        <tissue evidence="2">Leaf</tissue>
    </source>
</reference>
<accession>A0AAV7F8P9</accession>
<organism evidence="2 3">
    <name type="scientific">Aristolochia fimbriata</name>
    <name type="common">White veined hardy Dutchman's pipe vine</name>
    <dbReference type="NCBI Taxonomy" id="158543"/>
    <lineage>
        <taxon>Eukaryota</taxon>
        <taxon>Viridiplantae</taxon>
        <taxon>Streptophyta</taxon>
        <taxon>Embryophyta</taxon>
        <taxon>Tracheophyta</taxon>
        <taxon>Spermatophyta</taxon>
        <taxon>Magnoliopsida</taxon>
        <taxon>Magnoliidae</taxon>
        <taxon>Piperales</taxon>
        <taxon>Aristolochiaceae</taxon>
        <taxon>Aristolochia</taxon>
    </lineage>
</organism>
<feature type="domain" description="LysM" evidence="1">
    <location>
        <begin position="123"/>
        <end position="167"/>
    </location>
</feature>
<dbReference type="InterPro" id="IPR001810">
    <property type="entry name" value="F-box_dom"/>
</dbReference>
<gene>
    <name evidence="2" type="ORF">H6P81_000954</name>
</gene>
<evidence type="ECO:0000259" key="1">
    <source>
        <dbReference type="PROSITE" id="PS51782"/>
    </source>
</evidence>
<dbReference type="AlphaFoldDB" id="A0AAV7F8P9"/>
<evidence type="ECO:0000313" key="2">
    <source>
        <dbReference type="EMBL" id="KAG9456446.1"/>
    </source>
</evidence>
<dbReference type="SUPFAM" id="SSF54106">
    <property type="entry name" value="LysM domain"/>
    <property type="match status" value="1"/>
</dbReference>
<dbReference type="SMART" id="SM00256">
    <property type="entry name" value="FBOX"/>
    <property type="match status" value="1"/>
</dbReference>
<dbReference type="PANTHER" id="PTHR20932">
    <property type="entry name" value="LYSM AND PUTATIVE PEPTIDOGLYCAN-BINDING DOMAIN-CONTAINING PROTEIN"/>
    <property type="match status" value="1"/>
</dbReference>
<dbReference type="PANTHER" id="PTHR20932:SF8">
    <property type="entry name" value="LD22649P"/>
    <property type="match status" value="1"/>
</dbReference>
<comment type="caution">
    <text evidence="2">The sequence shown here is derived from an EMBL/GenBank/DDBJ whole genome shotgun (WGS) entry which is preliminary data.</text>
</comment>
<dbReference type="Gene3D" id="1.20.1280.50">
    <property type="match status" value="1"/>
</dbReference>
<dbReference type="PROSITE" id="PS51782">
    <property type="entry name" value="LYSM"/>
    <property type="match status" value="1"/>
</dbReference>
<dbReference type="SUPFAM" id="SSF81383">
    <property type="entry name" value="F-box domain"/>
    <property type="match status" value="1"/>
</dbReference>
<dbReference type="InterPro" id="IPR036047">
    <property type="entry name" value="F-box-like_dom_sf"/>
</dbReference>
<dbReference type="CDD" id="cd09917">
    <property type="entry name" value="F-box_SF"/>
    <property type="match status" value="1"/>
</dbReference>
<protein>
    <recommendedName>
        <fullName evidence="1">LysM domain-containing protein</fullName>
    </recommendedName>
</protein>
<name>A0AAV7F8P9_ARIFI</name>
<dbReference type="EMBL" id="JAINDJ010000002">
    <property type="protein sequence ID" value="KAG9456446.1"/>
    <property type="molecule type" value="Genomic_DNA"/>
</dbReference>
<dbReference type="InterPro" id="IPR045030">
    <property type="entry name" value="LYSM1-4"/>
</dbReference>
<dbReference type="Pfam" id="PF01476">
    <property type="entry name" value="LysM"/>
    <property type="match status" value="1"/>
</dbReference>
<evidence type="ECO:0000313" key="3">
    <source>
        <dbReference type="Proteomes" id="UP000825729"/>
    </source>
</evidence>
<dbReference type="InterPro" id="IPR036779">
    <property type="entry name" value="LysM_dom_sf"/>
</dbReference>
<dbReference type="SMART" id="SM00257">
    <property type="entry name" value="LysM"/>
    <property type="match status" value="1"/>
</dbReference>
<dbReference type="Pfam" id="PF12937">
    <property type="entry name" value="F-box-like"/>
    <property type="match status" value="1"/>
</dbReference>
<keyword evidence="3" id="KW-1185">Reference proteome</keyword>
<dbReference type="InterPro" id="IPR018392">
    <property type="entry name" value="LysM"/>
</dbReference>
<proteinExistence type="predicted"/>
<sequence length="267" mass="30047">MGCCGDEDDDILRQLIADSPSPQSTTGSPENSTGLDSSYSVISPMNSNFSALISKDILRLIFERLPLTDLARAACVCRVWNSVADDREMLTAVFKSPWKLKDVIGNPSSRSFWCDNGLHKFALSHRLVRGDTVASLAVKFSVQVMDIKRLNNMMSDHGIHSRQRLLIPITNPEVLVNSTCYIELDSYAKREVAVLYPEGKPYGKLGYLSERTKEKEKSRILETIKRSMHEDDATVRYYLSVSNGDVRAAFSLFSDDLRWEQQQARAS</sequence>
<dbReference type="Gene3D" id="3.10.350.10">
    <property type="entry name" value="LysM domain"/>
    <property type="match status" value="1"/>
</dbReference>